<dbReference type="InParanoid" id="A0A804N0U6"/>
<evidence type="ECO:0000313" key="3">
    <source>
        <dbReference type="EnsemblPlants" id="Zm00001eb126170_P001"/>
    </source>
</evidence>
<dbReference type="AlphaFoldDB" id="A0A804N0U6"/>
<feature type="transmembrane region" description="Helical" evidence="2">
    <location>
        <begin position="12"/>
        <end position="29"/>
    </location>
</feature>
<keyword evidence="2" id="KW-0812">Transmembrane</keyword>
<name>A0A804N0U6_MAIZE</name>
<evidence type="ECO:0000256" key="2">
    <source>
        <dbReference type="SAM" id="Phobius"/>
    </source>
</evidence>
<protein>
    <submittedName>
        <fullName evidence="3">Uncharacterized protein</fullName>
    </submittedName>
</protein>
<reference evidence="4" key="1">
    <citation type="submission" date="2015-12" db="EMBL/GenBank/DDBJ databases">
        <title>Update maize B73 reference genome by single molecule sequencing technologies.</title>
        <authorList>
            <consortium name="Maize Genome Sequencing Project"/>
            <person name="Ware D."/>
        </authorList>
    </citation>
    <scope>NUCLEOTIDE SEQUENCE [LARGE SCALE GENOMIC DNA]</scope>
    <source>
        <strain evidence="4">cv. B73</strain>
    </source>
</reference>
<accession>A0A804N0U6</accession>
<reference evidence="3" key="3">
    <citation type="submission" date="2021-05" db="UniProtKB">
        <authorList>
            <consortium name="EnsemblPlants"/>
        </authorList>
    </citation>
    <scope>IDENTIFICATION</scope>
    <source>
        <strain evidence="3">cv. B73</strain>
    </source>
</reference>
<organism evidence="3 4">
    <name type="scientific">Zea mays</name>
    <name type="common">Maize</name>
    <dbReference type="NCBI Taxonomy" id="4577"/>
    <lineage>
        <taxon>Eukaryota</taxon>
        <taxon>Viridiplantae</taxon>
        <taxon>Streptophyta</taxon>
        <taxon>Embryophyta</taxon>
        <taxon>Tracheophyta</taxon>
        <taxon>Spermatophyta</taxon>
        <taxon>Magnoliopsida</taxon>
        <taxon>Liliopsida</taxon>
        <taxon>Poales</taxon>
        <taxon>Poaceae</taxon>
        <taxon>PACMAD clade</taxon>
        <taxon>Panicoideae</taxon>
        <taxon>Andropogonodae</taxon>
        <taxon>Andropogoneae</taxon>
        <taxon>Tripsacinae</taxon>
        <taxon>Zea</taxon>
    </lineage>
</organism>
<evidence type="ECO:0000313" key="4">
    <source>
        <dbReference type="Proteomes" id="UP000007305"/>
    </source>
</evidence>
<evidence type="ECO:0000256" key="1">
    <source>
        <dbReference type="SAM" id="MobiDB-lite"/>
    </source>
</evidence>
<proteinExistence type="predicted"/>
<keyword evidence="4" id="KW-1185">Reference proteome</keyword>
<reference evidence="3" key="2">
    <citation type="submission" date="2019-07" db="EMBL/GenBank/DDBJ databases">
        <authorList>
            <person name="Seetharam A."/>
            <person name="Woodhouse M."/>
            <person name="Cannon E."/>
        </authorList>
    </citation>
    <scope>NUCLEOTIDE SEQUENCE [LARGE SCALE GENOMIC DNA]</scope>
    <source>
        <strain evidence="3">cv. B73</strain>
    </source>
</reference>
<dbReference type="Proteomes" id="UP000007305">
    <property type="component" value="Chromosome 3"/>
</dbReference>
<dbReference type="PROSITE" id="PS51257">
    <property type="entry name" value="PROKAR_LIPOPROTEIN"/>
    <property type="match status" value="1"/>
</dbReference>
<keyword evidence="2" id="KW-1133">Transmembrane helix</keyword>
<dbReference type="EnsemblPlants" id="Zm00001eb126170_T001">
    <property type="protein sequence ID" value="Zm00001eb126170_P001"/>
    <property type="gene ID" value="Zm00001eb126170"/>
</dbReference>
<feature type="region of interest" description="Disordered" evidence="1">
    <location>
        <begin position="38"/>
        <end position="93"/>
    </location>
</feature>
<keyword evidence="2" id="KW-0472">Membrane</keyword>
<sequence length="93" mass="10136">MTTKRCSCPRFMYVITMLLAVIVSCYIIVDCSAEVQEAQPDGGHEGWAPPPPRGGTVQHMCPDPEPECRHPGAPPPPPPTPHRRKIARPELAG</sequence>
<dbReference type="Gramene" id="Zm00001eb126170_T001">
    <property type="protein sequence ID" value="Zm00001eb126170_P001"/>
    <property type="gene ID" value="Zm00001eb126170"/>
</dbReference>